<evidence type="ECO:0000256" key="3">
    <source>
        <dbReference type="SAM" id="SignalP"/>
    </source>
</evidence>
<name>A0A6P2D321_9BACT</name>
<dbReference type="InterPro" id="IPR039329">
    <property type="entry name" value="SIAE"/>
</dbReference>
<feature type="chain" id="PRO_5026899199" description="Sialate O-acetylesterase domain-containing protein" evidence="3">
    <location>
        <begin position="24"/>
        <end position="536"/>
    </location>
</feature>
<dbReference type="PANTHER" id="PTHR22901">
    <property type="entry name" value="SIALATE O-ACETYLESTERASE"/>
    <property type="match status" value="1"/>
</dbReference>
<reference evidence="5 6" key="1">
    <citation type="submission" date="2019-05" db="EMBL/GenBank/DDBJ databases">
        <authorList>
            <consortium name="Science for Life Laboratories"/>
        </authorList>
    </citation>
    <scope>NUCLEOTIDE SEQUENCE [LARGE SCALE GENOMIC DNA]</scope>
    <source>
        <strain evidence="5">Soil9</strain>
    </source>
</reference>
<sequence length="536" mass="57844">MRPFKAVLLAVSVSVLALGTARADVKPHPIFSDNVVLQQGTEIVVWGKADAGESVAVSLVRKTANEASATTTKVTADKDGKWAAKIPAQKAGTGYALTVKGNNEVAFKNVAVGEVWVCSGQSNMEWSVNISEDPAKVKEGATNPDLRLFTVKKRTAPRPIANQDDLGHLTKWDVSSADTIGGFSAVAYHFGQKLQKELGVPVGLIHSSWGGTPAEAWTSLEALDAEPSLKYYADRARSVVKTYDEYDQKKALEVYEKALAVWKEAADKAKAEGNPVPKEPGKPGATPPDLGPHTPGTLYNAMIFPILNFKTKGAIWYQGESNTGRAYEYRTLFPTMIKDWRARYNCDLPFMLVQLAPFGNGNASAVTYAELRDAQLYTAKTLPKTGIAVITDIGNEGDIHPKPKGPVGERLALAALGIEYGKKIEYYGPMLKEAKFASNTATLTFTHVGGGLVAKDGDLVGFTVAGKDGKFHPAKATIKDDTVVLTSEQVTEPVAVRYGWVNFAKPTLNLFNKEGLPASPFRTDDAPYTTQPKPKQ</sequence>
<feature type="region of interest" description="Disordered" evidence="2">
    <location>
        <begin position="270"/>
        <end position="292"/>
    </location>
</feature>
<evidence type="ECO:0000259" key="4">
    <source>
        <dbReference type="Pfam" id="PF03629"/>
    </source>
</evidence>
<evidence type="ECO:0000256" key="2">
    <source>
        <dbReference type="SAM" id="MobiDB-lite"/>
    </source>
</evidence>
<dbReference type="KEGG" id="gms:SOIL9_38720"/>
<organism evidence="5 6">
    <name type="scientific">Gemmata massiliana</name>
    <dbReference type="NCBI Taxonomy" id="1210884"/>
    <lineage>
        <taxon>Bacteria</taxon>
        <taxon>Pseudomonadati</taxon>
        <taxon>Planctomycetota</taxon>
        <taxon>Planctomycetia</taxon>
        <taxon>Gemmatales</taxon>
        <taxon>Gemmataceae</taxon>
        <taxon>Gemmata</taxon>
    </lineage>
</organism>
<dbReference type="RefSeq" id="WP_162668502.1">
    <property type="nucleotide sequence ID" value="NZ_LR593886.1"/>
</dbReference>
<dbReference type="PANTHER" id="PTHR22901:SF0">
    <property type="entry name" value="SIALATE O-ACETYLESTERASE"/>
    <property type="match status" value="1"/>
</dbReference>
<evidence type="ECO:0000256" key="1">
    <source>
        <dbReference type="ARBA" id="ARBA00022801"/>
    </source>
</evidence>
<feature type="signal peptide" evidence="3">
    <location>
        <begin position="1"/>
        <end position="23"/>
    </location>
</feature>
<dbReference type="Pfam" id="PF03629">
    <property type="entry name" value="SASA"/>
    <property type="match status" value="2"/>
</dbReference>
<dbReference type="InterPro" id="IPR005181">
    <property type="entry name" value="SASA"/>
</dbReference>
<dbReference type="GO" id="GO:0001681">
    <property type="term" value="F:sialate O-acetylesterase activity"/>
    <property type="evidence" value="ECO:0007669"/>
    <property type="project" value="InterPro"/>
</dbReference>
<keyword evidence="1" id="KW-0378">Hydrolase</keyword>
<dbReference type="SUPFAM" id="SSF52266">
    <property type="entry name" value="SGNH hydrolase"/>
    <property type="match status" value="1"/>
</dbReference>
<dbReference type="Gene3D" id="3.40.50.1110">
    <property type="entry name" value="SGNH hydrolase"/>
    <property type="match status" value="1"/>
</dbReference>
<keyword evidence="3" id="KW-0732">Signal</keyword>
<protein>
    <recommendedName>
        <fullName evidence="4">Sialate O-acetylesterase domain-containing protein</fullName>
    </recommendedName>
</protein>
<proteinExistence type="predicted"/>
<feature type="domain" description="Sialate O-acetylesterase" evidence="4">
    <location>
        <begin position="297"/>
        <end position="394"/>
    </location>
</feature>
<keyword evidence="6" id="KW-1185">Reference proteome</keyword>
<gene>
    <name evidence="5" type="ORF">SOIL9_38720</name>
</gene>
<accession>A0A6P2D321</accession>
<dbReference type="Proteomes" id="UP000464178">
    <property type="component" value="Chromosome"/>
</dbReference>
<dbReference type="GO" id="GO:0005975">
    <property type="term" value="P:carbohydrate metabolic process"/>
    <property type="evidence" value="ECO:0007669"/>
    <property type="project" value="TreeGrafter"/>
</dbReference>
<evidence type="ECO:0000313" key="6">
    <source>
        <dbReference type="Proteomes" id="UP000464178"/>
    </source>
</evidence>
<dbReference type="EMBL" id="LR593886">
    <property type="protein sequence ID" value="VTR93842.1"/>
    <property type="molecule type" value="Genomic_DNA"/>
</dbReference>
<dbReference type="AlphaFoldDB" id="A0A6P2D321"/>
<feature type="domain" description="Sialate O-acetylesterase" evidence="4">
    <location>
        <begin position="114"/>
        <end position="219"/>
    </location>
</feature>
<dbReference type="InterPro" id="IPR036514">
    <property type="entry name" value="SGNH_hydro_sf"/>
</dbReference>
<evidence type="ECO:0000313" key="5">
    <source>
        <dbReference type="EMBL" id="VTR93842.1"/>
    </source>
</evidence>